<proteinExistence type="inferred from homology"/>
<dbReference type="FunFam" id="1.10.510.10:FF:000392">
    <property type="entry name" value="Pim proto-oncogene, serine/threonine kinase,-related 152"/>
    <property type="match status" value="1"/>
</dbReference>
<dbReference type="Proteomes" id="UP000694700">
    <property type="component" value="Unplaced"/>
</dbReference>
<dbReference type="Ensembl" id="ENSCCRT00015012523.1">
    <property type="protein sequence ID" value="ENSCCRP00015012087.1"/>
    <property type="gene ID" value="ENSCCRG00015005595.1"/>
</dbReference>
<evidence type="ECO:0000256" key="2">
    <source>
        <dbReference type="ARBA" id="ARBA00022527"/>
    </source>
</evidence>
<keyword evidence="3" id="KW-0597">Phosphoprotein</keyword>
<evidence type="ECO:0000256" key="10">
    <source>
        <dbReference type="PIRNR" id="PIRNR037993"/>
    </source>
</evidence>
<dbReference type="GO" id="GO:0007346">
    <property type="term" value="P:regulation of mitotic cell cycle"/>
    <property type="evidence" value="ECO:0007669"/>
    <property type="project" value="TreeGrafter"/>
</dbReference>
<dbReference type="SUPFAM" id="SSF56112">
    <property type="entry name" value="Protein kinase-like (PK-like)"/>
    <property type="match status" value="1"/>
</dbReference>
<dbReference type="FunFam" id="3.30.200.20:FF:000246">
    <property type="entry name" value="Pim proto-oncogene, serine/threonine kinase,-related 152"/>
    <property type="match status" value="1"/>
</dbReference>
<keyword evidence="2 10" id="KW-0723">Serine/threonine-protein kinase</keyword>
<comment type="catalytic activity">
    <reaction evidence="9 10">
        <text>L-seryl-[protein] + ATP = O-phospho-L-seryl-[protein] + ADP + H(+)</text>
        <dbReference type="Rhea" id="RHEA:17989"/>
        <dbReference type="Rhea" id="RHEA-COMP:9863"/>
        <dbReference type="Rhea" id="RHEA-COMP:11604"/>
        <dbReference type="ChEBI" id="CHEBI:15378"/>
        <dbReference type="ChEBI" id="CHEBI:29999"/>
        <dbReference type="ChEBI" id="CHEBI:30616"/>
        <dbReference type="ChEBI" id="CHEBI:83421"/>
        <dbReference type="ChEBI" id="CHEBI:456216"/>
        <dbReference type="EC" id="2.7.11.1"/>
    </reaction>
</comment>
<evidence type="ECO:0000313" key="14">
    <source>
        <dbReference type="Ensembl" id="ENSCCRP00015012087.1"/>
    </source>
</evidence>
<evidence type="ECO:0000256" key="6">
    <source>
        <dbReference type="ARBA" id="ARBA00022777"/>
    </source>
</evidence>
<dbReference type="GO" id="GO:0005524">
    <property type="term" value="F:ATP binding"/>
    <property type="evidence" value="ECO:0007669"/>
    <property type="project" value="UniProtKB-UniRule"/>
</dbReference>
<evidence type="ECO:0000256" key="1">
    <source>
        <dbReference type="ARBA" id="ARBA00005505"/>
    </source>
</evidence>
<evidence type="ECO:0000256" key="8">
    <source>
        <dbReference type="ARBA" id="ARBA00047899"/>
    </source>
</evidence>
<dbReference type="EC" id="2.7.11.1" evidence="10"/>
<feature type="binding site" evidence="12">
    <location>
        <position position="106"/>
    </location>
    <ligand>
        <name>ATP</name>
        <dbReference type="ChEBI" id="CHEBI:30616"/>
    </ligand>
</feature>
<evidence type="ECO:0000256" key="4">
    <source>
        <dbReference type="ARBA" id="ARBA00022679"/>
    </source>
</evidence>
<dbReference type="GO" id="GO:0043066">
    <property type="term" value="P:negative regulation of apoptotic process"/>
    <property type="evidence" value="ECO:0007669"/>
    <property type="project" value="UniProtKB-UniRule"/>
</dbReference>
<dbReference type="InterPro" id="IPR000719">
    <property type="entry name" value="Prot_kinase_dom"/>
</dbReference>
<keyword evidence="5 10" id="KW-0547">Nucleotide-binding</keyword>
<dbReference type="GO" id="GO:0106310">
    <property type="term" value="F:protein serine kinase activity"/>
    <property type="evidence" value="ECO:0007669"/>
    <property type="project" value="UniProtKB-UniRule"/>
</dbReference>
<dbReference type="InterPro" id="IPR017348">
    <property type="entry name" value="PIM1/2/3"/>
</dbReference>
<evidence type="ECO:0000256" key="5">
    <source>
        <dbReference type="ARBA" id="ARBA00022741"/>
    </source>
</evidence>
<dbReference type="SMART" id="SM00220">
    <property type="entry name" value="S_TKc"/>
    <property type="match status" value="1"/>
</dbReference>
<dbReference type="PANTHER" id="PTHR22984:SF11">
    <property type="entry name" value="AURORA KINASE-RELATED"/>
    <property type="match status" value="1"/>
</dbReference>
<dbReference type="GO" id="GO:0005737">
    <property type="term" value="C:cytoplasm"/>
    <property type="evidence" value="ECO:0007669"/>
    <property type="project" value="UniProtKB-UniRule"/>
</dbReference>
<name>A0A8C1SUD1_CYPCA</name>
<dbReference type="Gene3D" id="3.30.200.20">
    <property type="entry name" value="Phosphorylase Kinase, domain 1"/>
    <property type="match status" value="1"/>
</dbReference>
<evidence type="ECO:0000256" key="12">
    <source>
        <dbReference type="PIRSR" id="PIRSR037993-2"/>
    </source>
</evidence>
<dbReference type="PANTHER" id="PTHR22984">
    <property type="entry name" value="SERINE/THREONINE-PROTEIN KINASE PIM"/>
    <property type="match status" value="1"/>
</dbReference>
<comment type="catalytic activity">
    <reaction evidence="8 10">
        <text>L-threonyl-[protein] + ATP = O-phospho-L-threonyl-[protein] + ADP + H(+)</text>
        <dbReference type="Rhea" id="RHEA:46608"/>
        <dbReference type="Rhea" id="RHEA-COMP:11060"/>
        <dbReference type="Rhea" id="RHEA-COMP:11605"/>
        <dbReference type="ChEBI" id="CHEBI:15378"/>
        <dbReference type="ChEBI" id="CHEBI:30013"/>
        <dbReference type="ChEBI" id="CHEBI:30616"/>
        <dbReference type="ChEBI" id="CHEBI:61977"/>
        <dbReference type="ChEBI" id="CHEBI:456216"/>
        <dbReference type="EC" id="2.7.11.1"/>
    </reaction>
</comment>
<dbReference type="InterPro" id="IPR051138">
    <property type="entry name" value="PIM_Ser/Thr_kinase"/>
</dbReference>
<dbReference type="PIRSF" id="PIRSF037993">
    <property type="entry name" value="STPK_Pim-1"/>
    <property type="match status" value="1"/>
</dbReference>
<organism evidence="14 15">
    <name type="scientific">Cyprinus carpio</name>
    <name type="common">Common carp</name>
    <dbReference type="NCBI Taxonomy" id="7962"/>
    <lineage>
        <taxon>Eukaryota</taxon>
        <taxon>Metazoa</taxon>
        <taxon>Chordata</taxon>
        <taxon>Craniata</taxon>
        <taxon>Vertebrata</taxon>
        <taxon>Euteleostomi</taxon>
        <taxon>Actinopterygii</taxon>
        <taxon>Neopterygii</taxon>
        <taxon>Teleostei</taxon>
        <taxon>Ostariophysi</taxon>
        <taxon>Cypriniformes</taxon>
        <taxon>Cyprinidae</taxon>
        <taxon>Cyprininae</taxon>
        <taxon>Cyprinus</taxon>
    </lineage>
</organism>
<evidence type="ECO:0000256" key="7">
    <source>
        <dbReference type="ARBA" id="ARBA00022840"/>
    </source>
</evidence>
<evidence type="ECO:0000256" key="3">
    <source>
        <dbReference type="ARBA" id="ARBA00022553"/>
    </source>
</evidence>
<dbReference type="Gene3D" id="1.10.510.10">
    <property type="entry name" value="Transferase(Phosphotransferase) domain 1"/>
    <property type="match status" value="1"/>
</dbReference>
<evidence type="ECO:0000256" key="11">
    <source>
        <dbReference type="PIRSR" id="PIRSR037993-1"/>
    </source>
</evidence>
<dbReference type="AlphaFoldDB" id="A0A8C1SUD1"/>
<comment type="similarity">
    <text evidence="1 10">Belongs to the protein kinase superfamily. CAMK Ser/Thr protein kinase family. PIM subfamily.</text>
</comment>
<reference evidence="14" key="1">
    <citation type="submission" date="2025-08" db="UniProtKB">
        <authorList>
            <consortium name="Ensembl"/>
        </authorList>
    </citation>
    <scope>IDENTIFICATION</scope>
</reference>
<sequence>MLTSLIYLLTDINSHRYEIGSQLGEGGFGQVYAATRLDDGLQVSVCITYIIFLANHFCPIILDGYSKPLPLEVALQILANKGPRVEEIIQLLDWQVDPDYYFMVLERPMPCQSLYDYLKRYKGTMEEDLARVIMQQAVFAARMCCLRGVLHRDIKLENLLINPDTLEVKLIDFGCGAVLTDVGYTSFAGTREYCPPEYHMTGMYHGEPATVWSLGILLFFPNTRDLRLIDGKNWTKDGLSEECSDFICCCLQINPKERIELEKLSLHDWFMVTVIQSDDKS</sequence>
<keyword evidence="7 10" id="KW-0067">ATP-binding</keyword>
<feature type="domain" description="Protein kinase" evidence="13">
    <location>
        <begin position="17"/>
        <end position="270"/>
    </location>
</feature>
<accession>A0A8C1SUD1</accession>
<dbReference type="PROSITE" id="PS00108">
    <property type="entry name" value="PROTEIN_KINASE_ST"/>
    <property type="match status" value="1"/>
</dbReference>
<evidence type="ECO:0000256" key="9">
    <source>
        <dbReference type="ARBA" id="ARBA00048679"/>
    </source>
</evidence>
<protein>
    <recommendedName>
        <fullName evidence="10">Serine/threonine-protein kinase</fullName>
        <ecNumber evidence="10">2.7.11.1</ecNumber>
    </recommendedName>
</protein>
<dbReference type="PROSITE" id="PS50011">
    <property type="entry name" value="PROTEIN_KINASE_DOM"/>
    <property type="match status" value="1"/>
</dbReference>
<feature type="active site" description="Proton acceptor" evidence="11">
    <location>
        <position position="153"/>
    </location>
</feature>
<evidence type="ECO:0000313" key="15">
    <source>
        <dbReference type="Proteomes" id="UP000694700"/>
    </source>
</evidence>
<keyword evidence="4 10" id="KW-0808">Transferase</keyword>
<evidence type="ECO:0000259" key="13">
    <source>
        <dbReference type="PROSITE" id="PS50011"/>
    </source>
</evidence>
<dbReference type="InterPro" id="IPR011009">
    <property type="entry name" value="Kinase-like_dom_sf"/>
</dbReference>
<comment type="function">
    <text evidence="10">Proto-oncogene with serine/threonine kinase activity involved in cell survival and cell proliferation.</text>
</comment>
<dbReference type="GO" id="GO:0004674">
    <property type="term" value="F:protein serine/threonine kinase activity"/>
    <property type="evidence" value="ECO:0007669"/>
    <property type="project" value="UniProtKB-UniRule"/>
</dbReference>
<feature type="binding site" evidence="12">
    <location>
        <begin position="23"/>
        <end position="31"/>
    </location>
    <ligand>
        <name>ATP</name>
        <dbReference type="ChEBI" id="CHEBI:30616"/>
    </ligand>
</feature>
<dbReference type="InterPro" id="IPR008271">
    <property type="entry name" value="Ser/Thr_kinase_AS"/>
</dbReference>
<dbReference type="Pfam" id="PF00069">
    <property type="entry name" value="Pkinase"/>
    <property type="match status" value="1"/>
</dbReference>
<keyword evidence="6 10" id="KW-0418">Kinase</keyword>